<evidence type="ECO:0000259" key="4">
    <source>
        <dbReference type="Pfam" id="PF03807"/>
    </source>
</evidence>
<dbReference type="InterPro" id="IPR029036">
    <property type="entry name" value="P5CR_dimer"/>
</dbReference>
<protein>
    <submittedName>
        <fullName evidence="7">Uncharacterized protein LOC34617521</fullName>
    </submittedName>
</protein>
<evidence type="ECO:0000313" key="6">
    <source>
        <dbReference type="Proteomes" id="UP000515125"/>
    </source>
</evidence>
<dbReference type="RefSeq" id="XP_026190530.1">
    <property type="nucleotide sequence ID" value="XM_026334745.1"/>
</dbReference>
<sequence length="256" mass="26744">MSHGSSTIKVGFLGGGKMAKAIAAAIVRAGMCSASDINMSSRTEDSMKAIAALGYKAGTNTEARLSTGFCMNSCNEDAKALLLRVLKAFGPVHAISEDLFDAYSAISGSSPAFVCTFIEAMIDGGVKCGLPRQLATEAALQSVRGTAILAQTSGVHPALIRDDITSPGGTTIAGVLAMERRALRAAVAEGVEAACDRSKEIRSLLEARLNNWNSAVDILNQSRVPLYVSHRRETPVSDCACLLPALLGDPDIMGLK</sequence>
<organism evidence="6 7">
    <name type="scientific">Cyclospora cayetanensis</name>
    <dbReference type="NCBI Taxonomy" id="88456"/>
    <lineage>
        <taxon>Eukaryota</taxon>
        <taxon>Sar</taxon>
        <taxon>Alveolata</taxon>
        <taxon>Apicomplexa</taxon>
        <taxon>Conoidasida</taxon>
        <taxon>Coccidia</taxon>
        <taxon>Eucoccidiorida</taxon>
        <taxon>Eimeriorina</taxon>
        <taxon>Eimeriidae</taxon>
        <taxon>Cyclospora</taxon>
    </lineage>
</organism>
<dbReference type="OrthoDB" id="10263291at2759"/>
<evidence type="ECO:0000256" key="1">
    <source>
        <dbReference type="ARBA" id="ARBA00005525"/>
    </source>
</evidence>
<dbReference type="Pfam" id="PF03807">
    <property type="entry name" value="F420_oxidored"/>
    <property type="match status" value="1"/>
</dbReference>
<dbReference type="Gene3D" id="1.10.3730.10">
    <property type="entry name" value="ProC C-terminal domain-like"/>
    <property type="match status" value="1"/>
</dbReference>
<keyword evidence="3" id="KW-0560">Oxidoreductase</keyword>
<evidence type="ECO:0000313" key="7">
    <source>
        <dbReference type="RefSeq" id="XP_026190530.1"/>
    </source>
</evidence>
<dbReference type="SUPFAM" id="SSF48179">
    <property type="entry name" value="6-phosphogluconate dehydrogenase C-terminal domain-like"/>
    <property type="match status" value="1"/>
</dbReference>
<evidence type="ECO:0000256" key="2">
    <source>
        <dbReference type="ARBA" id="ARBA00022857"/>
    </source>
</evidence>
<dbReference type="GeneID" id="34617521"/>
<evidence type="ECO:0000259" key="5">
    <source>
        <dbReference type="Pfam" id="PF14748"/>
    </source>
</evidence>
<dbReference type="SUPFAM" id="SSF51735">
    <property type="entry name" value="NAD(P)-binding Rossmann-fold domains"/>
    <property type="match status" value="1"/>
</dbReference>
<dbReference type="PANTHER" id="PTHR11645">
    <property type="entry name" value="PYRROLINE-5-CARBOXYLATE REDUCTASE"/>
    <property type="match status" value="1"/>
</dbReference>
<accession>A0A6P6RTU2</accession>
<dbReference type="InterPro" id="IPR028939">
    <property type="entry name" value="P5C_Rdtase_cat_N"/>
</dbReference>
<evidence type="ECO:0000256" key="3">
    <source>
        <dbReference type="ARBA" id="ARBA00023002"/>
    </source>
</evidence>
<dbReference type="InterPro" id="IPR000304">
    <property type="entry name" value="Pyrroline-COOH_reductase"/>
</dbReference>
<dbReference type="Pfam" id="PF14748">
    <property type="entry name" value="P5CR_dimer"/>
    <property type="match status" value="1"/>
</dbReference>
<dbReference type="PROSITE" id="PS00521">
    <property type="entry name" value="P5CR"/>
    <property type="match status" value="1"/>
</dbReference>
<dbReference type="InterPro" id="IPR036291">
    <property type="entry name" value="NAD(P)-bd_dom_sf"/>
</dbReference>
<dbReference type="HAMAP" id="MF_01925">
    <property type="entry name" value="P5C_reductase"/>
    <property type="match status" value="1"/>
</dbReference>
<proteinExistence type="inferred from homology"/>
<dbReference type="Gene3D" id="3.40.50.720">
    <property type="entry name" value="NAD(P)-binding Rossmann-like Domain"/>
    <property type="match status" value="1"/>
</dbReference>
<keyword evidence="6" id="KW-1185">Reference proteome</keyword>
<comment type="similarity">
    <text evidence="1">Belongs to the pyrroline-5-carboxylate reductase family.</text>
</comment>
<feature type="domain" description="Pyrroline-5-carboxylate reductase dimerisation" evidence="5">
    <location>
        <begin position="97"/>
        <end position="200"/>
    </location>
</feature>
<keyword evidence="2" id="KW-0521">NADP</keyword>
<dbReference type="PANTHER" id="PTHR11645:SF0">
    <property type="entry name" value="PYRROLINE-5-CARBOXYLATE REDUCTASE 3"/>
    <property type="match status" value="1"/>
</dbReference>
<name>A0A6P6RTU2_9EIME</name>
<dbReference type="FunFam" id="1.10.3730.10:FF:000001">
    <property type="entry name" value="Pyrroline-5-carboxylate reductase"/>
    <property type="match status" value="1"/>
</dbReference>
<dbReference type="InterPro" id="IPR053790">
    <property type="entry name" value="P5CR-like_CS"/>
</dbReference>
<reference evidence="7" key="1">
    <citation type="submission" date="2025-08" db="UniProtKB">
        <authorList>
            <consortium name="RefSeq"/>
        </authorList>
    </citation>
    <scope>IDENTIFICATION</scope>
</reference>
<dbReference type="GO" id="GO:0004735">
    <property type="term" value="F:pyrroline-5-carboxylate reductase activity"/>
    <property type="evidence" value="ECO:0007669"/>
    <property type="project" value="InterPro"/>
</dbReference>
<dbReference type="InterPro" id="IPR008927">
    <property type="entry name" value="6-PGluconate_DH-like_C_sf"/>
</dbReference>
<dbReference type="AlphaFoldDB" id="A0A6P6RTU2"/>
<dbReference type="GO" id="GO:0055129">
    <property type="term" value="P:L-proline biosynthetic process"/>
    <property type="evidence" value="ECO:0007669"/>
    <property type="project" value="TreeGrafter"/>
</dbReference>
<feature type="domain" description="Pyrroline-5-carboxylate reductase catalytic N-terminal" evidence="4">
    <location>
        <begin position="9"/>
        <end position="56"/>
    </location>
</feature>
<dbReference type="Proteomes" id="UP000515125">
    <property type="component" value="Unplaced"/>
</dbReference>
<gene>
    <name evidence="7" type="primary">LOC34617521</name>
</gene>